<evidence type="ECO:0000313" key="2">
    <source>
        <dbReference type="EMBL" id="GAA5083430.1"/>
    </source>
</evidence>
<keyword evidence="3" id="KW-1185">Reference proteome</keyword>
<reference evidence="3" key="1">
    <citation type="journal article" date="2019" name="Int. J. Syst. Evol. Microbiol.">
        <title>The Global Catalogue of Microorganisms (GCM) 10K type strain sequencing project: providing services to taxonomists for standard genome sequencing and annotation.</title>
        <authorList>
            <consortium name="The Broad Institute Genomics Platform"/>
            <consortium name="The Broad Institute Genome Sequencing Center for Infectious Disease"/>
            <person name="Wu L."/>
            <person name="Ma J."/>
        </authorList>
    </citation>
    <scope>NUCLEOTIDE SEQUENCE [LARGE SCALE GENOMIC DNA]</scope>
    <source>
        <strain evidence="3">JCM 18959</strain>
    </source>
</reference>
<protein>
    <submittedName>
        <fullName evidence="2">Uncharacterized protein</fullName>
    </submittedName>
</protein>
<feature type="region of interest" description="Disordered" evidence="1">
    <location>
        <begin position="1"/>
        <end position="54"/>
    </location>
</feature>
<proteinExistence type="predicted"/>
<dbReference type="Proteomes" id="UP001501407">
    <property type="component" value="Unassembled WGS sequence"/>
</dbReference>
<sequence>MPDSGSGPDTNGVVDSSDGSLPVVVAVGGRTSDPDVGVAPGTGPAVDAGDEDADASGLPLLRALVPADANSQIATMIPTATSAPAAVSTTFIAGVNGVRAGAPVRAVVGSTGSSMRGPQAVISTHPPRRVLLPRYRANSRRRS</sequence>
<evidence type="ECO:0000256" key="1">
    <source>
        <dbReference type="SAM" id="MobiDB-lite"/>
    </source>
</evidence>
<name>A0ABP9LQE6_9MICO</name>
<evidence type="ECO:0000313" key="3">
    <source>
        <dbReference type="Proteomes" id="UP001501407"/>
    </source>
</evidence>
<feature type="compositionally biased region" description="Polar residues" evidence="1">
    <location>
        <begin position="7"/>
        <end position="19"/>
    </location>
</feature>
<accession>A0ABP9LQE6</accession>
<dbReference type="EMBL" id="BAABKZ010000001">
    <property type="protein sequence ID" value="GAA5083430.1"/>
    <property type="molecule type" value="Genomic_DNA"/>
</dbReference>
<comment type="caution">
    <text evidence="2">The sequence shown here is derived from an EMBL/GenBank/DDBJ whole genome shotgun (WGS) entry which is preliminary data.</text>
</comment>
<organism evidence="2 3">
    <name type="scientific">Microbacterium yannicii</name>
    <dbReference type="NCBI Taxonomy" id="671622"/>
    <lineage>
        <taxon>Bacteria</taxon>
        <taxon>Bacillati</taxon>
        <taxon>Actinomycetota</taxon>
        <taxon>Actinomycetes</taxon>
        <taxon>Micrococcales</taxon>
        <taxon>Microbacteriaceae</taxon>
        <taxon>Microbacterium</taxon>
    </lineage>
</organism>
<gene>
    <name evidence="2" type="ORF">GCM10025760_00050</name>
</gene>